<protein>
    <submittedName>
        <fullName evidence="4">TrkA family potassium uptake protein</fullName>
    </submittedName>
</protein>
<dbReference type="EMBL" id="VUOB01000074">
    <property type="protein sequence ID" value="KAA2252561.1"/>
    <property type="molecule type" value="Genomic_DNA"/>
</dbReference>
<keyword evidence="1" id="KW-1133">Transmembrane helix</keyword>
<sequence>MPGRLRRDKRSHFIVCGDTPLARRIVEELVSRLGEEVTVILPSKRRNHGPQIAKLPGVRIVESADLSVEAFVDAGIATARALALVAQDDVGNIHAALRATELNPDIRLVIRIFNMDLGHQIRTLFADCAVLSDAVMAAPWFVAAGLGELAPNHVRLPGRTLYVARREQVPAARAVCGIADTEHSGVPRLLPPGQAGGDLVLAVADGTPLEMATVHPTWYRVLGRKALGVLDTLRVLVNKQLGIAFLGLLGLLVVSTGLFAMPGHIPWADAVYLTLLDAAGAAQPDTGLSGINKVTQVIVTIVGIALIPVVTAAVVDAVVGARLSSTLGRVRRMRDHVIVVGLGNVGARVMSQLRDLGVPVVGVERNQDASGVALARRLGVPVVFADASREETLRSAWVETSRAMVAVTSDDVTNLQAALNARSVRDDLRVVLRLFDGDLAERVQHNFGIGISRSVSYLAAPAFAAAMVERQVIGTIAVGRRALLIAELPVTATSALVGRTLDSINDTEVRAIAVSHGTRNLDWSPDPRYQLAEGNRVLIVATRVGLADTLNQSMAGSDESAS</sequence>
<dbReference type="SUPFAM" id="SSF116726">
    <property type="entry name" value="TrkA C-terminal domain-like"/>
    <property type="match status" value="1"/>
</dbReference>
<gene>
    <name evidence="4" type="ORF">F0L68_35190</name>
</gene>
<dbReference type="InterPro" id="IPR006037">
    <property type="entry name" value="RCK_C"/>
</dbReference>
<feature type="transmembrane region" description="Helical" evidence="1">
    <location>
        <begin position="241"/>
        <end position="261"/>
    </location>
</feature>
<dbReference type="Gene3D" id="3.40.50.720">
    <property type="entry name" value="NAD(P)-binding Rossmann-like Domain"/>
    <property type="match status" value="2"/>
</dbReference>
<dbReference type="Pfam" id="PF02254">
    <property type="entry name" value="TrkA_N"/>
    <property type="match status" value="2"/>
</dbReference>
<accession>A0A5B2WL91</accession>
<evidence type="ECO:0000256" key="1">
    <source>
        <dbReference type="SAM" id="Phobius"/>
    </source>
</evidence>
<comment type="caution">
    <text evidence="4">The sequence shown here is derived from an EMBL/GenBank/DDBJ whole genome shotgun (WGS) entry which is preliminary data.</text>
</comment>
<dbReference type="InterPro" id="IPR050721">
    <property type="entry name" value="Trk_Ktr_HKT_K-transport"/>
</dbReference>
<feature type="domain" description="RCK N-terminal" evidence="2">
    <location>
        <begin position="334"/>
        <end position="455"/>
    </location>
</feature>
<dbReference type="PROSITE" id="PS51202">
    <property type="entry name" value="RCK_C"/>
    <property type="match status" value="1"/>
</dbReference>
<feature type="domain" description="RCK N-terminal" evidence="2">
    <location>
        <begin position="10"/>
        <end position="131"/>
    </location>
</feature>
<dbReference type="InterPro" id="IPR036291">
    <property type="entry name" value="NAD(P)-bd_dom_sf"/>
</dbReference>
<dbReference type="GO" id="GO:0006813">
    <property type="term" value="P:potassium ion transport"/>
    <property type="evidence" value="ECO:0007669"/>
    <property type="project" value="InterPro"/>
</dbReference>
<dbReference type="SUPFAM" id="SSF51735">
    <property type="entry name" value="NAD(P)-binding Rossmann-fold domains"/>
    <property type="match status" value="2"/>
</dbReference>
<dbReference type="Pfam" id="PF02080">
    <property type="entry name" value="TrkA_C"/>
    <property type="match status" value="1"/>
</dbReference>
<name>A0A5B2WL91_9PSEU</name>
<proteinExistence type="predicted"/>
<dbReference type="AlphaFoldDB" id="A0A5B2WL91"/>
<keyword evidence="5" id="KW-1185">Reference proteome</keyword>
<dbReference type="PANTHER" id="PTHR43833:SF11">
    <property type="entry name" value="VOLTAGE-GATED POTASSIUM CHANNEL KCH"/>
    <property type="match status" value="1"/>
</dbReference>
<dbReference type="InterPro" id="IPR036721">
    <property type="entry name" value="RCK_C_sf"/>
</dbReference>
<evidence type="ECO:0000313" key="5">
    <source>
        <dbReference type="Proteomes" id="UP000323454"/>
    </source>
</evidence>
<dbReference type="PROSITE" id="PS51201">
    <property type="entry name" value="RCK_N"/>
    <property type="match status" value="2"/>
</dbReference>
<dbReference type="InterPro" id="IPR003148">
    <property type="entry name" value="RCK_N"/>
</dbReference>
<evidence type="ECO:0000259" key="3">
    <source>
        <dbReference type="PROSITE" id="PS51202"/>
    </source>
</evidence>
<dbReference type="GO" id="GO:0008324">
    <property type="term" value="F:monoatomic cation transmembrane transporter activity"/>
    <property type="evidence" value="ECO:0007669"/>
    <property type="project" value="InterPro"/>
</dbReference>
<evidence type="ECO:0000313" key="4">
    <source>
        <dbReference type="EMBL" id="KAA2252561.1"/>
    </source>
</evidence>
<dbReference type="PANTHER" id="PTHR43833">
    <property type="entry name" value="POTASSIUM CHANNEL PROTEIN 2-RELATED-RELATED"/>
    <property type="match status" value="1"/>
</dbReference>
<keyword evidence="1" id="KW-0812">Transmembrane</keyword>
<reference evidence="4 5" key="1">
    <citation type="submission" date="2019-09" db="EMBL/GenBank/DDBJ databases">
        <title>Goodfellowia gen. nov., a new genus of the Pseudonocardineae related to Actinoalloteichus, containing Goodfellowia coeruleoviolacea gen. nov., comb. nov. gen. nov., comb. nov.</title>
        <authorList>
            <person name="Labeda D."/>
        </authorList>
    </citation>
    <scope>NUCLEOTIDE SEQUENCE [LARGE SCALE GENOMIC DNA]</scope>
    <source>
        <strain evidence="4 5">AN110305</strain>
    </source>
</reference>
<evidence type="ECO:0000259" key="2">
    <source>
        <dbReference type="PROSITE" id="PS51201"/>
    </source>
</evidence>
<dbReference type="OrthoDB" id="440986at2"/>
<feature type="domain" description="RCK C-terminal" evidence="3">
    <location>
        <begin position="473"/>
        <end position="555"/>
    </location>
</feature>
<organism evidence="4 5">
    <name type="scientific">Solihabitans fulvus</name>
    <dbReference type="NCBI Taxonomy" id="1892852"/>
    <lineage>
        <taxon>Bacteria</taxon>
        <taxon>Bacillati</taxon>
        <taxon>Actinomycetota</taxon>
        <taxon>Actinomycetes</taxon>
        <taxon>Pseudonocardiales</taxon>
        <taxon>Pseudonocardiaceae</taxon>
        <taxon>Solihabitans</taxon>
    </lineage>
</organism>
<feature type="transmembrane region" description="Helical" evidence="1">
    <location>
        <begin position="297"/>
        <end position="324"/>
    </location>
</feature>
<dbReference type="RefSeq" id="WP_149854218.1">
    <property type="nucleotide sequence ID" value="NZ_VUOB01000074.1"/>
</dbReference>
<dbReference type="Proteomes" id="UP000323454">
    <property type="component" value="Unassembled WGS sequence"/>
</dbReference>
<reference evidence="4 5" key="2">
    <citation type="submission" date="2019-09" db="EMBL/GenBank/DDBJ databases">
        <authorList>
            <person name="Jin C."/>
        </authorList>
    </citation>
    <scope>NUCLEOTIDE SEQUENCE [LARGE SCALE GENOMIC DNA]</scope>
    <source>
        <strain evidence="4 5">AN110305</strain>
    </source>
</reference>
<keyword evidence="1" id="KW-0472">Membrane</keyword>